<organism evidence="1 2">
    <name type="scientific">Mycena pura</name>
    <dbReference type="NCBI Taxonomy" id="153505"/>
    <lineage>
        <taxon>Eukaryota</taxon>
        <taxon>Fungi</taxon>
        <taxon>Dikarya</taxon>
        <taxon>Basidiomycota</taxon>
        <taxon>Agaricomycotina</taxon>
        <taxon>Agaricomycetes</taxon>
        <taxon>Agaricomycetidae</taxon>
        <taxon>Agaricales</taxon>
        <taxon>Marasmiineae</taxon>
        <taxon>Mycenaceae</taxon>
        <taxon>Mycena</taxon>
    </lineage>
</organism>
<gene>
    <name evidence="1" type="ORF">GGX14DRAFT_407348</name>
</gene>
<protein>
    <submittedName>
        <fullName evidence="1">Uncharacterized protein</fullName>
    </submittedName>
</protein>
<accession>A0AAD6URH3</accession>
<evidence type="ECO:0000313" key="1">
    <source>
        <dbReference type="EMBL" id="KAJ7191282.1"/>
    </source>
</evidence>
<evidence type="ECO:0000313" key="2">
    <source>
        <dbReference type="Proteomes" id="UP001219525"/>
    </source>
</evidence>
<dbReference type="EMBL" id="JARJCW010000135">
    <property type="protein sequence ID" value="KAJ7191282.1"/>
    <property type="molecule type" value="Genomic_DNA"/>
</dbReference>
<sequence>MSISSSQSTVQAPHLTYLSSLHSSTSLRTRLPYMGRKTDPFYPTHFTKHRDHELANHVASTANCPSAPAACGTDKRGREGECMAITLAITAIFYRPGDIIPKPFRQQHYGRVVQNLGHPQMDCLHNKVDLHHMGRGFRWSNLGLNLGILGIGPLLGYAGGLFKPGLNAVISETAVNLNLD</sequence>
<dbReference type="AlphaFoldDB" id="A0AAD6URH3"/>
<keyword evidence="2" id="KW-1185">Reference proteome</keyword>
<comment type="caution">
    <text evidence="1">The sequence shown here is derived from an EMBL/GenBank/DDBJ whole genome shotgun (WGS) entry which is preliminary data.</text>
</comment>
<dbReference type="Proteomes" id="UP001219525">
    <property type="component" value="Unassembled WGS sequence"/>
</dbReference>
<proteinExistence type="predicted"/>
<reference evidence="1" key="1">
    <citation type="submission" date="2023-03" db="EMBL/GenBank/DDBJ databases">
        <title>Massive genome expansion in bonnet fungi (Mycena s.s.) driven by repeated elements and novel gene families across ecological guilds.</title>
        <authorList>
            <consortium name="Lawrence Berkeley National Laboratory"/>
            <person name="Harder C.B."/>
            <person name="Miyauchi S."/>
            <person name="Viragh M."/>
            <person name="Kuo A."/>
            <person name="Thoen E."/>
            <person name="Andreopoulos B."/>
            <person name="Lu D."/>
            <person name="Skrede I."/>
            <person name="Drula E."/>
            <person name="Henrissat B."/>
            <person name="Morin E."/>
            <person name="Kohler A."/>
            <person name="Barry K."/>
            <person name="LaButti K."/>
            <person name="Morin E."/>
            <person name="Salamov A."/>
            <person name="Lipzen A."/>
            <person name="Mereny Z."/>
            <person name="Hegedus B."/>
            <person name="Baldrian P."/>
            <person name="Stursova M."/>
            <person name="Weitz H."/>
            <person name="Taylor A."/>
            <person name="Grigoriev I.V."/>
            <person name="Nagy L.G."/>
            <person name="Martin F."/>
            <person name="Kauserud H."/>
        </authorList>
    </citation>
    <scope>NUCLEOTIDE SEQUENCE</scope>
    <source>
        <strain evidence="1">9144</strain>
    </source>
</reference>
<name>A0AAD6URH3_9AGAR</name>